<dbReference type="InterPro" id="IPR006566">
    <property type="entry name" value="FBD"/>
</dbReference>
<reference evidence="3" key="2">
    <citation type="submission" date="2025-08" db="UniProtKB">
        <authorList>
            <consortium name="RefSeq"/>
        </authorList>
    </citation>
    <scope>IDENTIFICATION</scope>
    <source>
        <tissue evidence="3">Leaf</tissue>
    </source>
</reference>
<accession>A0ABM1QZK0</accession>
<protein>
    <submittedName>
        <fullName evidence="3">F-box/FBD/LRR-repeat protein At5g62970</fullName>
    </submittedName>
</protein>
<organism evidence="2 3">
    <name type="scientific">Camelina sativa</name>
    <name type="common">False flax</name>
    <name type="synonym">Myagrum sativum</name>
    <dbReference type="NCBI Taxonomy" id="90675"/>
    <lineage>
        <taxon>Eukaryota</taxon>
        <taxon>Viridiplantae</taxon>
        <taxon>Streptophyta</taxon>
        <taxon>Embryophyta</taxon>
        <taxon>Tracheophyta</taxon>
        <taxon>Spermatophyta</taxon>
        <taxon>Magnoliopsida</taxon>
        <taxon>eudicotyledons</taxon>
        <taxon>Gunneridae</taxon>
        <taxon>Pentapetalae</taxon>
        <taxon>rosids</taxon>
        <taxon>malvids</taxon>
        <taxon>Brassicales</taxon>
        <taxon>Brassicaceae</taxon>
        <taxon>Camelineae</taxon>
        <taxon>Camelina</taxon>
    </lineage>
</organism>
<dbReference type="PANTHER" id="PTHR31900">
    <property type="entry name" value="F-BOX/RNI SUPERFAMILY PROTEIN-RELATED"/>
    <property type="match status" value="1"/>
</dbReference>
<name>A0ABM1QZK0_CAMSA</name>
<feature type="domain" description="FBD" evidence="1">
    <location>
        <begin position="378"/>
        <end position="448"/>
    </location>
</feature>
<dbReference type="InterPro" id="IPR001810">
    <property type="entry name" value="F-box_dom"/>
</dbReference>
<gene>
    <name evidence="3" type="primary">LOC109129065</name>
</gene>
<dbReference type="InterPro" id="IPR050232">
    <property type="entry name" value="FBL13/AtMIF1-like"/>
</dbReference>
<proteinExistence type="predicted"/>
<sequence>MEKISGFSDDDLLVKILSFLPTKDAASTSILSKQWKFLWMRVPKLEFDEKSMYPDEFYYKYTFLEDEDHRRNYFTELGKSHMMRRFIDRNLPSHRSPVIESLHLKLFTDAFQPEDIKLWVEIAISRCLEELSVTFIRFGGIPIAVPMPSSLYTCKSLVTLKLNRRILVDVPHTCCLPSLKALHLRRVIYADEESLQRLLSNSSVLEDLFLERSPGDNVRKFAVIIPSLLSLCIVMSEECTSDGYIIDTPSLKCFKAFDYSDTTSTCFLVKNMPKLEEAQVWAGQNSKRLLQPVTSVKRLSLWVGNNDIAEVVVYGDDIVFNKLEHLHFRTYKRFWSKLLFQLLNASPKLQHFTFSDHLTKDGTMGAPVCWKQLNSVPQCLLSSLQTFKWLGLHRSVEGKDLATYILRNSCLLKTATISLGRQPQRDHELETEVKFCLRGSPTCNLVFNDYWRCREIHL</sequence>
<dbReference type="InterPro" id="IPR032675">
    <property type="entry name" value="LRR_dom_sf"/>
</dbReference>
<dbReference type="Proteomes" id="UP000694864">
    <property type="component" value="Chromosome 15"/>
</dbReference>
<reference evidence="2" key="1">
    <citation type="journal article" date="2014" name="Nat. Commun.">
        <title>The emerging biofuel crop Camelina sativa retains a highly undifferentiated hexaploid genome structure.</title>
        <authorList>
            <person name="Kagale S."/>
            <person name="Koh C."/>
            <person name="Nixon J."/>
            <person name="Bollina V."/>
            <person name="Clarke W.E."/>
            <person name="Tuteja R."/>
            <person name="Spillane C."/>
            <person name="Robinson S.J."/>
            <person name="Links M.G."/>
            <person name="Clarke C."/>
            <person name="Higgins E.E."/>
            <person name="Huebert T."/>
            <person name="Sharpe A.G."/>
            <person name="Parkin I.A."/>
        </authorList>
    </citation>
    <scope>NUCLEOTIDE SEQUENCE [LARGE SCALE GENOMIC DNA]</scope>
    <source>
        <strain evidence="2">cv. DH55</strain>
    </source>
</reference>
<dbReference type="Gene3D" id="3.80.10.10">
    <property type="entry name" value="Ribonuclease Inhibitor"/>
    <property type="match status" value="1"/>
</dbReference>
<dbReference type="InterPro" id="IPR053781">
    <property type="entry name" value="F-box_AtFBL13-like"/>
</dbReference>
<dbReference type="InterPro" id="IPR036047">
    <property type="entry name" value="F-box-like_dom_sf"/>
</dbReference>
<keyword evidence="2" id="KW-1185">Reference proteome</keyword>
<dbReference type="PANTHER" id="PTHR31900:SF28">
    <property type="entry name" value="FBD DOMAIN-CONTAINING PROTEIN"/>
    <property type="match status" value="1"/>
</dbReference>
<dbReference type="SUPFAM" id="SSF81383">
    <property type="entry name" value="F-box domain"/>
    <property type="match status" value="1"/>
</dbReference>
<dbReference type="SMART" id="SM00579">
    <property type="entry name" value="FBD"/>
    <property type="match status" value="1"/>
</dbReference>
<dbReference type="SUPFAM" id="SSF52047">
    <property type="entry name" value="RNI-like"/>
    <property type="match status" value="1"/>
</dbReference>
<evidence type="ECO:0000313" key="2">
    <source>
        <dbReference type="Proteomes" id="UP000694864"/>
    </source>
</evidence>
<dbReference type="InterPro" id="IPR055411">
    <property type="entry name" value="LRR_FXL15/At3g58940/PEG3-like"/>
</dbReference>
<dbReference type="GeneID" id="109129065"/>
<evidence type="ECO:0000259" key="1">
    <source>
        <dbReference type="SMART" id="SM00579"/>
    </source>
</evidence>
<dbReference type="CDD" id="cd22160">
    <property type="entry name" value="F-box_AtFBL13-like"/>
    <property type="match status" value="1"/>
</dbReference>
<dbReference type="Pfam" id="PF00646">
    <property type="entry name" value="F-box"/>
    <property type="match status" value="1"/>
</dbReference>
<dbReference type="Pfam" id="PF08387">
    <property type="entry name" value="FBD"/>
    <property type="match status" value="1"/>
</dbReference>
<dbReference type="RefSeq" id="XP_019092188.1">
    <property type="nucleotide sequence ID" value="XM_019236643.1"/>
</dbReference>
<dbReference type="Pfam" id="PF24758">
    <property type="entry name" value="LRR_At5g56370"/>
    <property type="match status" value="1"/>
</dbReference>
<evidence type="ECO:0000313" key="3">
    <source>
        <dbReference type="RefSeq" id="XP_019092188.1"/>
    </source>
</evidence>